<dbReference type="GO" id="GO:0004867">
    <property type="term" value="F:serine-type endopeptidase inhibitor activity"/>
    <property type="evidence" value="ECO:0007669"/>
    <property type="project" value="UniProtKB-KW"/>
</dbReference>
<dbReference type="InterPro" id="IPR000215">
    <property type="entry name" value="Serpin_fam"/>
</dbReference>
<accession>A0A2K6V5B7</accession>
<dbReference type="InterPro" id="IPR036186">
    <property type="entry name" value="Serpin_sf"/>
</dbReference>
<reference evidence="7" key="1">
    <citation type="submission" date="2025-08" db="UniProtKB">
        <authorList>
            <consortium name="Ensembl"/>
        </authorList>
    </citation>
    <scope>IDENTIFICATION</scope>
</reference>
<evidence type="ECO:0000313" key="8">
    <source>
        <dbReference type="Proteomes" id="UP000233220"/>
    </source>
</evidence>
<evidence type="ECO:0000313" key="7">
    <source>
        <dbReference type="Ensembl" id="ENSSBOP00000039326.1"/>
    </source>
</evidence>
<dbReference type="InterPro" id="IPR042185">
    <property type="entry name" value="Serpin_sf_2"/>
</dbReference>
<comment type="similarity">
    <text evidence="2">Belongs to the serpin family. Ov-serpin subfamily.</text>
</comment>
<dbReference type="PANTHER" id="PTHR11461">
    <property type="entry name" value="SERINE PROTEASE INHIBITOR, SERPIN"/>
    <property type="match status" value="1"/>
</dbReference>
<dbReference type="InterPro" id="IPR023796">
    <property type="entry name" value="Serpin_dom"/>
</dbReference>
<dbReference type="GeneTree" id="ENSGT00940000154520"/>
<reference evidence="7" key="2">
    <citation type="submission" date="2025-09" db="UniProtKB">
        <authorList>
            <consortium name="Ensembl"/>
        </authorList>
    </citation>
    <scope>IDENTIFICATION</scope>
</reference>
<proteinExistence type="inferred from homology"/>
<dbReference type="CTD" id="6317"/>
<sequence length="334" mass="38342">MNSLSEANTQFLVDLFQQFRKSENNIFYSPISITTALGMVLLGAKGNTAQQINKVLHFDQITENTTEKAATYQVDKSGNVHQQFQKLLTELNKSTDAYELKIANKLFGEKTYQFLKEYLDAMKKYYQTSVESVDFAKAPEESRKKINSWVESQTNEKIKNLFPNKTIDRDTKLVLVNAIYFKGQWETKFNKEDTKEEKFWSNKLEEKLTAEKLMKWTSLQNMREVRVNLHLPRFKVEEAYDLKDTLSTMGMVDVFGDADLSGMAGSRDLVVSHVLHKAFVEVTEEGAKATAVTVITTGVTSPPNEEFHCNHPFLFFIRQNKTNSILFFGRFSSP</sequence>
<feature type="domain" description="Serpin" evidence="6">
    <location>
        <begin position="13"/>
        <end position="334"/>
    </location>
</feature>
<protein>
    <recommendedName>
        <fullName evidence="6">Serpin domain-containing protein</fullName>
    </recommendedName>
</protein>
<dbReference type="FunFam" id="2.10.310.10:FF:000001">
    <property type="entry name" value="Serpin family A member 1"/>
    <property type="match status" value="1"/>
</dbReference>
<dbReference type="PANTHER" id="PTHR11461:SF186">
    <property type="entry name" value="SERPIN B4"/>
    <property type="match status" value="1"/>
</dbReference>
<evidence type="ECO:0000256" key="3">
    <source>
        <dbReference type="ARBA" id="ARBA00022490"/>
    </source>
</evidence>
<dbReference type="Proteomes" id="UP000233220">
    <property type="component" value="Unplaced"/>
</dbReference>
<dbReference type="FunFam" id="3.30.497.10:FF:000004">
    <property type="entry name" value="Serpin family B member 1"/>
    <property type="match status" value="1"/>
</dbReference>
<dbReference type="Gene3D" id="3.30.497.10">
    <property type="entry name" value="Antithrombin, subunit I, domain 2"/>
    <property type="match status" value="2"/>
</dbReference>
<evidence type="ECO:0000256" key="5">
    <source>
        <dbReference type="ARBA" id="ARBA00022900"/>
    </source>
</evidence>
<evidence type="ECO:0000259" key="6">
    <source>
        <dbReference type="SMART" id="SM00093"/>
    </source>
</evidence>
<dbReference type="GO" id="GO:0005615">
    <property type="term" value="C:extracellular space"/>
    <property type="evidence" value="ECO:0007669"/>
    <property type="project" value="InterPro"/>
</dbReference>
<keyword evidence="5" id="KW-0722">Serine protease inhibitor</keyword>
<dbReference type="GO" id="GO:0005737">
    <property type="term" value="C:cytoplasm"/>
    <property type="evidence" value="ECO:0007669"/>
    <property type="project" value="UniProtKB-SubCell"/>
</dbReference>
<dbReference type="AlphaFoldDB" id="A0A2K6V5B7"/>
<keyword evidence="3" id="KW-0963">Cytoplasm</keyword>
<evidence type="ECO:0000256" key="2">
    <source>
        <dbReference type="ARBA" id="ARBA00006426"/>
    </source>
</evidence>
<organism evidence="7 8">
    <name type="scientific">Saimiri boliviensis boliviensis</name>
    <name type="common">Bolivian squirrel monkey</name>
    <dbReference type="NCBI Taxonomy" id="39432"/>
    <lineage>
        <taxon>Eukaryota</taxon>
        <taxon>Metazoa</taxon>
        <taxon>Chordata</taxon>
        <taxon>Craniata</taxon>
        <taxon>Vertebrata</taxon>
        <taxon>Euteleostomi</taxon>
        <taxon>Mammalia</taxon>
        <taxon>Eutheria</taxon>
        <taxon>Euarchontoglires</taxon>
        <taxon>Primates</taxon>
        <taxon>Haplorrhini</taxon>
        <taxon>Platyrrhini</taxon>
        <taxon>Cebidae</taxon>
        <taxon>Saimiriinae</taxon>
        <taxon>Saimiri</taxon>
    </lineage>
</organism>
<dbReference type="SUPFAM" id="SSF56574">
    <property type="entry name" value="Serpins"/>
    <property type="match status" value="1"/>
</dbReference>
<comment type="subcellular location">
    <subcellularLocation>
        <location evidence="1">Cytoplasm</location>
    </subcellularLocation>
</comment>
<keyword evidence="8" id="KW-1185">Reference proteome</keyword>
<dbReference type="Ensembl" id="ENSSBOT00000056286.1">
    <property type="protein sequence ID" value="ENSSBOP00000039326.1"/>
    <property type="gene ID" value="ENSSBOG00000035703.1"/>
</dbReference>
<dbReference type="SMART" id="SM00093">
    <property type="entry name" value="SERPIN"/>
    <property type="match status" value="1"/>
</dbReference>
<dbReference type="Pfam" id="PF00079">
    <property type="entry name" value="Serpin"/>
    <property type="match status" value="1"/>
</dbReference>
<evidence type="ECO:0000256" key="4">
    <source>
        <dbReference type="ARBA" id="ARBA00022690"/>
    </source>
</evidence>
<evidence type="ECO:0000256" key="1">
    <source>
        <dbReference type="ARBA" id="ARBA00004496"/>
    </source>
</evidence>
<keyword evidence="4" id="KW-0646">Protease inhibitor</keyword>
<name>A0A2K6V5B7_SAIBB</name>
<dbReference type="PROSITE" id="PS00284">
    <property type="entry name" value="SERPIN"/>
    <property type="match status" value="1"/>
</dbReference>
<dbReference type="Gene3D" id="2.30.39.10">
    <property type="entry name" value="Alpha-1-antitrypsin, domain 1"/>
    <property type="match status" value="1"/>
</dbReference>
<dbReference type="InterPro" id="IPR023795">
    <property type="entry name" value="Serpin_CS"/>
</dbReference>
<dbReference type="InterPro" id="IPR042178">
    <property type="entry name" value="Serpin_sf_1"/>
</dbReference>